<keyword evidence="1" id="KW-0175">Coiled coil</keyword>
<dbReference type="AlphaFoldDB" id="A0A0C9VNP2"/>
<feature type="region of interest" description="Disordered" evidence="2">
    <location>
        <begin position="636"/>
        <end position="797"/>
    </location>
</feature>
<reference evidence="3 4" key="1">
    <citation type="submission" date="2014-06" db="EMBL/GenBank/DDBJ databases">
        <title>Evolutionary Origins and Diversification of the Mycorrhizal Mutualists.</title>
        <authorList>
            <consortium name="DOE Joint Genome Institute"/>
            <consortium name="Mycorrhizal Genomics Consortium"/>
            <person name="Kohler A."/>
            <person name="Kuo A."/>
            <person name="Nagy L.G."/>
            <person name="Floudas D."/>
            <person name="Copeland A."/>
            <person name="Barry K.W."/>
            <person name="Cichocki N."/>
            <person name="Veneault-Fourrey C."/>
            <person name="LaButti K."/>
            <person name="Lindquist E.A."/>
            <person name="Lipzen A."/>
            <person name="Lundell T."/>
            <person name="Morin E."/>
            <person name="Murat C."/>
            <person name="Riley R."/>
            <person name="Ohm R."/>
            <person name="Sun H."/>
            <person name="Tunlid A."/>
            <person name="Henrissat B."/>
            <person name="Grigoriev I.V."/>
            <person name="Hibbett D.S."/>
            <person name="Martin F."/>
        </authorList>
    </citation>
    <scope>NUCLEOTIDE SEQUENCE [LARGE SCALE GENOMIC DNA]</scope>
    <source>
        <strain evidence="3 4">SS14</strain>
    </source>
</reference>
<feature type="coiled-coil region" evidence="1">
    <location>
        <begin position="381"/>
        <end position="415"/>
    </location>
</feature>
<feature type="compositionally biased region" description="Low complexity" evidence="2">
    <location>
        <begin position="849"/>
        <end position="864"/>
    </location>
</feature>
<evidence type="ECO:0000256" key="1">
    <source>
        <dbReference type="SAM" id="Coils"/>
    </source>
</evidence>
<dbReference type="HOGENOM" id="CLU_287004_0_0_1"/>
<dbReference type="OrthoDB" id="3332520at2759"/>
<evidence type="ECO:0000256" key="2">
    <source>
        <dbReference type="SAM" id="MobiDB-lite"/>
    </source>
</evidence>
<evidence type="ECO:0000313" key="4">
    <source>
        <dbReference type="Proteomes" id="UP000054279"/>
    </source>
</evidence>
<feature type="compositionally biased region" description="Basic and acidic residues" evidence="2">
    <location>
        <begin position="636"/>
        <end position="645"/>
    </location>
</feature>
<sequence>MAAPQEGSQEERLSTVRPRSFLPEIRALRGTLVEVLRTIHSSGEPPLPDFQILSSNYISSASPNGPKNRHGHKAAKQQEVAPVTQPELKPSFTHLEQATEQELLCIIYEERDKDLEERRHIARDRKARQPNDININFTNLLIEVVKPELLLSRTAKMNPPPETAIPMTLPLSLMWKAHHYPSLLLLAHLSRKLLTMLLFPTSCPITPPPAATHLLQTIPPHTFLPLTIMRPRSPSPAGHCPASTFLNDVSSSGNAEAGQGKCCKNKRDTKGGESRQKPEAHTGSLMKEQLLVLRDKNTEITGWITQKAIEWGVSTNSTMVNLGFDGREHCSLNFWNVFQTVFLHDKLEEMENEGKGDDENNTEVMQDECYEAYQALKLDKEEMTEEQLEEIKKKRDEITERYNELQEEEEIWFKEGNTAKLMRQARKELTSRAQCHRLNFTFVGSDHGRAFFEDDEINVGDLIYDFETYCREGELHDRRSKDKHNKPKDALHTAMTMKNGDKRKSAISEILQHIWADATGKKSRKLRWDEWADDFLKAHHRLVGWPAEIKTWPSRPRPYGSIDRGKDGRILGEALLTEEGAVRSEKWSDKEIKLANSGPRQCLDKDPNWMKIPIIVDQEGNPLLTIGEIEAQATTRDEFAKGHHEQRAKKIGQKRKRKGGDGEETEGEEETVEEEIVEVLVPKKKQKAVVKERKPPAEKKNSKNSRAKQAVSKEFVEDSDEQEAAPRTGPSAPVRVTASEEPAYEMVGGGFTAGSVDEQVNNTRYPHDGYPPMSPKSYPDGGAPPVQDHYRGAPQTPVLYGAQPVTYTVASSAYGLNPPGSFAAPPEQYTNDTLVASYGPRPPSRNLVRPPSRALSRPPSRALSQPPSRAAALIIHGPIDPRCRSMSAEPRDTGYSGGDMGIRQPVQDVRMRMGGVDAREYEGYGGAPHGSMERVLHGNGGHYQGPSMVHPTQMQTSYGGYRPNGAYEHGATRGHAVSSQDAQTRYNGGYWGHSRSGKGLPAVNTHLGSTCDDESGGTQYHGEERYGVGFPEDGYARLRVDGMQRATYQGAAYQGNAVYDAWAGPLPSVPEHREH</sequence>
<accession>A0A0C9VNP2</accession>
<dbReference type="EMBL" id="KN837150">
    <property type="protein sequence ID" value="KIJ39700.1"/>
    <property type="molecule type" value="Genomic_DNA"/>
</dbReference>
<feature type="compositionally biased region" description="Basic and acidic residues" evidence="2">
    <location>
        <begin position="265"/>
        <end position="280"/>
    </location>
</feature>
<gene>
    <name evidence="3" type="ORF">M422DRAFT_257524</name>
</gene>
<organism evidence="3 4">
    <name type="scientific">Sphaerobolus stellatus (strain SS14)</name>
    <dbReference type="NCBI Taxonomy" id="990650"/>
    <lineage>
        <taxon>Eukaryota</taxon>
        <taxon>Fungi</taxon>
        <taxon>Dikarya</taxon>
        <taxon>Basidiomycota</taxon>
        <taxon>Agaricomycotina</taxon>
        <taxon>Agaricomycetes</taxon>
        <taxon>Phallomycetidae</taxon>
        <taxon>Geastrales</taxon>
        <taxon>Sphaerobolaceae</taxon>
        <taxon>Sphaerobolus</taxon>
    </lineage>
</organism>
<feature type="compositionally biased region" description="Basic residues" evidence="2">
    <location>
        <begin position="646"/>
        <end position="658"/>
    </location>
</feature>
<evidence type="ECO:0000313" key="3">
    <source>
        <dbReference type="EMBL" id="KIJ39700.1"/>
    </source>
</evidence>
<feature type="region of interest" description="Disordered" evidence="2">
    <location>
        <begin position="58"/>
        <end position="81"/>
    </location>
</feature>
<feature type="compositionally biased region" description="Basic and acidic residues" evidence="2">
    <location>
        <begin position="689"/>
        <end position="701"/>
    </location>
</feature>
<dbReference type="Proteomes" id="UP000054279">
    <property type="component" value="Unassembled WGS sequence"/>
</dbReference>
<protein>
    <submittedName>
        <fullName evidence="3">Uncharacterized protein</fullName>
    </submittedName>
</protein>
<feature type="region of interest" description="Disordered" evidence="2">
    <location>
        <begin position="881"/>
        <end position="902"/>
    </location>
</feature>
<feature type="region of interest" description="Disordered" evidence="2">
    <location>
        <begin position="251"/>
        <end position="283"/>
    </location>
</feature>
<feature type="compositionally biased region" description="Acidic residues" evidence="2">
    <location>
        <begin position="662"/>
        <end position="677"/>
    </location>
</feature>
<keyword evidence="4" id="KW-1185">Reference proteome</keyword>
<feature type="region of interest" description="Disordered" evidence="2">
    <location>
        <begin position="837"/>
        <end position="867"/>
    </location>
</feature>
<name>A0A0C9VNP2_SPHS4</name>
<proteinExistence type="predicted"/>